<organism evidence="1">
    <name type="scientific">Arion vulgaris</name>
    <dbReference type="NCBI Taxonomy" id="1028688"/>
    <lineage>
        <taxon>Eukaryota</taxon>
        <taxon>Metazoa</taxon>
        <taxon>Spiralia</taxon>
        <taxon>Lophotrochozoa</taxon>
        <taxon>Mollusca</taxon>
        <taxon>Gastropoda</taxon>
        <taxon>Heterobranchia</taxon>
        <taxon>Euthyneura</taxon>
        <taxon>Panpulmonata</taxon>
        <taxon>Eupulmonata</taxon>
        <taxon>Stylommatophora</taxon>
        <taxon>Helicina</taxon>
        <taxon>Arionoidea</taxon>
        <taxon>Arionidae</taxon>
        <taxon>Arion</taxon>
    </lineage>
</organism>
<gene>
    <name evidence="1" type="primary">ORF219211</name>
</gene>
<proteinExistence type="predicted"/>
<reference evidence="1" key="1">
    <citation type="submission" date="2014-12" db="EMBL/GenBank/DDBJ databases">
        <title>Insight into the proteome of Arion vulgaris.</title>
        <authorList>
            <person name="Aradska J."/>
            <person name="Bulat T."/>
            <person name="Smidak R."/>
            <person name="Sarate P."/>
            <person name="Gangsoo J."/>
            <person name="Sialana F."/>
            <person name="Bilban M."/>
            <person name="Lubec G."/>
        </authorList>
    </citation>
    <scope>NUCLEOTIDE SEQUENCE</scope>
    <source>
        <tissue evidence="1">Skin</tissue>
    </source>
</reference>
<feature type="non-terminal residue" evidence="1">
    <location>
        <position position="1"/>
    </location>
</feature>
<evidence type="ECO:0000313" key="1">
    <source>
        <dbReference type="EMBL" id="CEK98636.1"/>
    </source>
</evidence>
<accession>A0A0B7C1X4</accession>
<feature type="non-terminal residue" evidence="1">
    <location>
        <position position="82"/>
    </location>
</feature>
<dbReference type="EMBL" id="HACG01051765">
    <property type="protein sequence ID" value="CEK98636.1"/>
    <property type="molecule type" value="Transcribed_RNA"/>
</dbReference>
<dbReference type="AlphaFoldDB" id="A0A0B7C1X4"/>
<sequence>QIKNRRRRVLRISSNRSMFSPEKRCSGMGRCTIGGCVNVMKLLVLVEFGICPEVSGVSIHGKVQGWRKRRIIRMDPTAIAII</sequence>
<protein>
    <submittedName>
        <fullName evidence="1">Uncharacterized protein</fullName>
    </submittedName>
</protein>
<name>A0A0B7C1X4_9EUPU</name>